<evidence type="ECO:0000259" key="10">
    <source>
        <dbReference type="Pfam" id="PF01636"/>
    </source>
</evidence>
<evidence type="ECO:0000256" key="2">
    <source>
        <dbReference type="ARBA" id="ARBA00022679"/>
    </source>
</evidence>
<protein>
    <recommendedName>
        <fullName evidence="8 9">Homoserine kinase</fullName>
        <shortName evidence="8">HK</shortName>
        <shortName evidence="8">HSK</shortName>
        <ecNumber evidence="8 9">2.7.1.39</ecNumber>
    </recommendedName>
</protein>
<keyword evidence="4 8" id="KW-0547">Nucleotide-binding</keyword>
<feature type="domain" description="Aminoglycoside phosphotransferase" evidence="10">
    <location>
        <begin position="28"/>
        <end position="253"/>
    </location>
</feature>
<dbReference type="InterPro" id="IPR050249">
    <property type="entry name" value="Pseudomonas-type_ThrB"/>
</dbReference>
<evidence type="ECO:0000313" key="12">
    <source>
        <dbReference type="Proteomes" id="UP001259982"/>
    </source>
</evidence>
<reference evidence="11 12" key="1">
    <citation type="submission" date="2023-09" db="EMBL/GenBank/DDBJ databases">
        <authorList>
            <person name="Rey-Velasco X."/>
        </authorList>
    </citation>
    <scope>NUCLEOTIDE SEQUENCE [LARGE SCALE GENOMIC DNA]</scope>
    <source>
        <strain evidence="11 12">P385</strain>
    </source>
</reference>
<dbReference type="SUPFAM" id="SSF56112">
    <property type="entry name" value="Protein kinase-like (PK-like)"/>
    <property type="match status" value="1"/>
</dbReference>
<name>A0ABU3B8T6_9GAMM</name>
<evidence type="ECO:0000256" key="7">
    <source>
        <dbReference type="ARBA" id="ARBA00038240"/>
    </source>
</evidence>
<comment type="pathway">
    <text evidence="8">Amino-acid biosynthesis; L-threonine biosynthesis; L-threonine from L-aspartate: step 4/5.</text>
</comment>
<dbReference type="NCBIfam" id="TIGR00938">
    <property type="entry name" value="thrB_alt"/>
    <property type="match status" value="1"/>
</dbReference>
<keyword evidence="3 8" id="KW-0791">Threonine biosynthesis</keyword>
<dbReference type="NCBIfam" id="NF003558">
    <property type="entry name" value="PRK05231.1"/>
    <property type="match status" value="1"/>
</dbReference>
<dbReference type="InterPro" id="IPR002575">
    <property type="entry name" value="Aminoglycoside_PTrfase"/>
</dbReference>
<evidence type="ECO:0000256" key="3">
    <source>
        <dbReference type="ARBA" id="ARBA00022697"/>
    </source>
</evidence>
<dbReference type="RefSeq" id="WP_311659133.1">
    <property type="nucleotide sequence ID" value="NZ_JAVRHY010000009.1"/>
</dbReference>
<evidence type="ECO:0000313" key="11">
    <source>
        <dbReference type="EMBL" id="MDT0618892.1"/>
    </source>
</evidence>
<evidence type="ECO:0000256" key="6">
    <source>
        <dbReference type="ARBA" id="ARBA00022840"/>
    </source>
</evidence>
<dbReference type="Proteomes" id="UP001259982">
    <property type="component" value="Unassembled WGS sequence"/>
</dbReference>
<dbReference type="Pfam" id="PF01636">
    <property type="entry name" value="APH"/>
    <property type="match status" value="1"/>
</dbReference>
<dbReference type="InterPro" id="IPR005280">
    <property type="entry name" value="Homoserine_kinase_II"/>
</dbReference>
<dbReference type="EMBL" id="JAVRHY010000009">
    <property type="protein sequence ID" value="MDT0618892.1"/>
    <property type="molecule type" value="Genomic_DNA"/>
</dbReference>
<dbReference type="PANTHER" id="PTHR21064:SF6">
    <property type="entry name" value="AMINOGLYCOSIDE PHOSPHOTRANSFERASE DOMAIN-CONTAINING PROTEIN"/>
    <property type="match status" value="1"/>
</dbReference>
<dbReference type="Gene3D" id="3.90.1200.10">
    <property type="match status" value="1"/>
</dbReference>
<evidence type="ECO:0000256" key="1">
    <source>
        <dbReference type="ARBA" id="ARBA00022605"/>
    </source>
</evidence>
<dbReference type="CDD" id="cd05153">
    <property type="entry name" value="HomoserineK_II"/>
    <property type="match status" value="1"/>
</dbReference>
<keyword evidence="1 8" id="KW-0028">Amino-acid biosynthesis</keyword>
<dbReference type="EC" id="2.7.1.39" evidence="8 9"/>
<keyword evidence="5 8" id="KW-0418">Kinase</keyword>
<evidence type="ECO:0000256" key="5">
    <source>
        <dbReference type="ARBA" id="ARBA00022777"/>
    </source>
</evidence>
<evidence type="ECO:0000256" key="8">
    <source>
        <dbReference type="HAMAP-Rule" id="MF_00301"/>
    </source>
</evidence>
<gene>
    <name evidence="8" type="primary">thrB</name>
    <name evidence="11" type="ORF">RM531_10440</name>
</gene>
<sequence length="313" mass="35360">MSVYTRLTAEDIDRLLGDYAIGELEYFQGISEGITNTNYFVDTTLGRWVLTLFEALEPAELPYYLNLMDHLAGLGVPGAHPVARRDGGFLSHLAGRPAALVYRLRGRSLVTPDPAHCAALGATVAELHRAGESFPDRQANSRGLAWIAATRDELADHLAAGDKTLLDDEIASQQAFDYTPLPRGVIHADLFRDNVLFEDRHVSGLIDFYYACHDHWLFDLAVICNDWCHQPDGRHLPDHWRAIVDAYRRRRPFTPAEVEAWPMMLRAAALRFWVSRLADWHFPQSGHDTHQKDPQPFADLLIAHRNAPPRLLN</sequence>
<evidence type="ECO:0000256" key="4">
    <source>
        <dbReference type="ARBA" id="ARBA00022741"/>
    </source>
</evidence>
<comment type="caution">
    <text evidence="11">The sequence shown here is derived from an EMBL/GenBank/DDBJ whole genome shotgun (WGS) entry which is preliminary data.</text>
</comment>
<comment type="similarity">
    <text evidence="7 8">Belongs to the pseudomonas-type ThrB family.</text>
</comment>
<keyword evidence="12" id="KW-1185">Reference proteome</keyword>
<evidence type="ECO:0000256" key="9">
    <source>
        <dbReference type="NCBIfam" id="TIGR00938"/>
    </source>
</evidence>
<dbReference type="Gene3D" id="3.30.200.20">
    <property type="entry name" value="Phosphorylase Kinase, domain 1"/>
    <property type="match status" value="1"/>
</dbReference>
<proteinExistence type="inferred from homology"/>
<keyword evidence="6 8" id="KW-0067">ATP-binding</keyword>
<dbReference type="InterPro" id="IPR011009">
    <property type="entry name" value="Kinase-like_dom_sf"/>
</dbReference>
<organism evidence="11 12">
    <name type="scientific">Spectribacter acetivorans</name>
    <dbReference type="NCBI Taxonomy" id="3075603"/>
    <lineage>
        <taxon>Bacteria</taxon>
        <taxon>Pseudomonadati</taxon>
        <taxon>Pseudomonadota</taxon>
        <taxon>Gammaproteobacteria</taxon>
        <taxon>Salinisphaerales</taxon>
        <taxon>Salinisphaeraceae</taxon>
        <taxon>Spectribacter</taxon>
    </lineage>
</organism>
<comment type="catalytic activity">
    <reaction evidence="8">
        <text>L-homoserine + ATP = O-phospho-L-homoserine + ADP + H(+)</text>
        <dbReference type="Rhea" id="RHEA:13985"/>
        <dbReference type="ChEBI" id="CHEBI:15378"/>
        <dbReference type="ChEBI" id="CHEBI:30616"/>
        <dbReference type="ChEBI" id="CHEBI:57476"/>
        <dbReference type="ChEBI" id="CHEBI:57590"/>
        <dbReference type="ChEBI" id="CHEBI:456216"/>
        <dbReference type="EC" id="2.7.1.39"/>
    </reaction>
</comment>
<dbReference type="PANTHER" id="PTHR21064">
    <property type="entry name" value="AMINOGLYCOSIDE PHOSPHOTRANSFERASE DOMAIN-CONTAINING PROTEIN-RELATED"/>
    <property type="match status" value="1"/>
</dbReference>
<dbReference type="HAMAP" id="MF_00301">
    <property type="entry name" value="Homoser_kinase_2"/>
    <property type="match status" value="1"/>
</dbReference>
<keyword evidence="2 8" id="KW-0808">Transferase</keyword>
<accession>A0ABU3B8T6</accession>
<dbReference type="GO" id="GO:0004413">
    <property type="term" value="F:homoserine kinase activity"/>
    <property type="evidence" value="ECO:0007669"/>
    <property type="project" value="UniProtKB-EC"/>
</dbReference>